<evidence type="ECO:0000313" key="2">
    <source>
        <dbReference type="Proteomes" id="UP000199504"/>
    </source>
</evidence>
<keyword evidence="2" id="KW-1185">Reference proteome</keyword>
<dbReference type="AlphaFoldDB" id="A0A1C4UCP0"/>
<dbReference type="EMBL" id="FMCX01000001">
    <property type="protein sequence ID" value="SCE69453.1"/>
    <property type="molecule type" value="Genomic_DNA"/>
</dbReference>
<protein>
    <submittedName>
        <fullName evidence="1">Uncharacterized protein</fullName>
    </submittedName>
</protein>
<name>A0A1C4UCP0_9ACTN</name>
<reference evidence="2" key="1">
    <citation type="submission" date="2016-06" db="EMBL/GenBank/DDBJ databases">
        <authorList>
            <person name="Varghese N."/>
            <person name="Submissions Spin"/>
        </authorList>
    </citation>
    <scope>NUCLEOTIDE SEQUENCE [LARGE SCALE GENOMIC DNA]</scope>
    <source>
        <strain evidence="2">DSM 44830</strain>
    </source>
</reference>
<proteinExistence type="predicted"/>
<gene>
    <name evidence="1" type="ORF">GA0070564_101385</name>
</gene>
<evidence type="ECO:0000313" key="1">
    <source>
        <dbReference type="EMBL" id="SCE69453.1"/>
    </source>
</evidence>
<dbReference type="Proteomes" id="UP000199504">
    <property type="component" value="Unassembled WGS sequence"/>
</dbReference>
<sequence length="241" mass="27298">MVTALLAYRTAVVQHRLQEQSRRRSRQEVAEDLFRRYREPLLWSAYALQSRLFNVMTTNFLPRQLGDGDSPEQRYARDHTVYTIAEYLGWVEIVRREQRFLDIGAVPLTRELLALLNRITGILAHNRPGPFQLYRGGQRAVGELMQEYADEPTGPTRGVLGYAAFCERLDTDPRFAAWFARLRADVDFVDADDEQGSARVIELQAALIDLVQLLDPKGDRVPADMRLKLAGLGEGGPTPAA</sequence>
<organism evidence="1 2">
    <name type="scientific">Micromonospora mirobrigensis</name>
    <dbReference type="NCBI Taxonomy" id="262898"/>
    <lineage>
        <taxon>Bacteria</taxon>
        <taxon>Bacillati</taxon>
        <taxon>Actinomycetota</taxon>
        <taxon>Actinomycetes</taxon>
        <taxon>Micromonosporales</taxon>
        <taxon>Micromonosporaceae</taxon>
        <taxon>Micromonospora</taxon>
    </lineage>
</organism>
<accession>A0A1C4UCP0</accession>